<keyword evidence="3" id="KW-1185">Reference proteome</keyword>
<evidence type="ECO:0000259" key="1">
    <source>
        <dbReference type="Pfam" id="PF00582"/>
    </source>
</evidence>
<dbReference type="EMBL" id="BMSX01000012">
    <property type="protein sequence ID" value="GGR27462.1"/>
    <property type="molecule type" value="Genomic_DNA"/>
</dbReference>
<organism evidence="2 3">
    <name type="scientific">Streptomyces aurantiogriseus</name>
    <dbReference type="NCBI Taxonomy" id="66870"/>
    <lineage>
        <taxon>Bacteria</taxon>
        <taxon>Bacillati</taxon>
        <taxon>Actinomycetota</taxon>
        <taxon>Actinomycetes</taxon>
        <taxon>Kitasatosporales</taxon>
        <taxon>Streptomycetaceae</taxon>
        <taxon>Streptomyces</taxon>
    </lineage>
</organism>
<evidence type="ECO:0000313" key="3">
    <source>
        <dbReference type="Proteomes" id="UP000658320"/>
    </source>
</evidence>
<proteinExistence type="predicted"/>
<dbReference type="SUPFAM" id="SSF52402">
    <property type="entry name" value="Adenine nucleotide alpha hydrolases-like"/>
    <property type="match status" value="1"/>
</dbReference>
<reference evidence="2" key="2">
    <citation type="submission" date="2020-09" db="EMBL/GenBank/DDBJ databases">
        <authorList>
            <person name="Sun Q."/>
            <person name="Ohkuma M."/>
        </authorList>
    </citation>
    <scope>NUCLEOTIDE SEQUENCE</scope>
    <source>
        <strain evidence="2">JCM 4346</strain>
    </source>
</reference>
<dbReference type="InterPro" id="IPR006016">
    <property type="entry name" value="UspA"/>
</dbReference>
<name>A0A918FBB5_9ACTN</name>
<gene>
    <name evidence="2" type="ORF">GCM10010251_49210</name>
</gene>
<comment type="caution">
    <text evidence="2">The sequence shown here is derived from an EMBL/GenBank/DDBJ whole genome shotgun (WGS) entry which is preliminary data.</text>
</comment>
<dbReference type="Proteomes" id="UP000658320">
    <property type="component" value="Unassembled WGS sequence"/>
</dbReference>
<dbReference type="AlphaFoldDB" id="A0A918FBB5"/>
<protein>
    <recommendedName>
        <fullName evidence="1">UspA domain-containing protein</fullName>
    </recommendedName>
</protein>
<dbReference type="Pfam" id="PF00582">
    <property type="entry name" value="Usp"/>
    <property type="match status" value="1"/>
</dbReference>
<sequence length="95" mass="9715">MGSVALGVVAKATRPVVLVRAGEEAAGEQVPAAEGSASTRTGYRDVVLGLDLGDPCDEVIEFAFEAARLRGARLRVVHAWQAPSAAGLGPATSGW</sequence>
<dbReference type="Gene3D" id="3.40.50.12370">
    <property type="match status" value="1"/>
</dbReference>
<evidence type="ECO:0000313" key="2">
    <source>
        <dbReference type="EMBL" id="GGR27462.1"/>
    </source>
</evidence>
<accession>A0A918FBB5</accession>
<reference evidence="2" key="1">
    <citation type="journal article" date="2014" name="Int. J. Syst. Evol. Microbiol.">
        <title>Complete genome sequence of Corynebacterium casei LMG S-19264T (=DSM 44701T), isolated from a smear-ripened cheese.</title>
        <authorList>
            <consortium name="US DOE Joint Genome Institute (JGI-PGF)"/>
            <person name="Walter F."/>
            <person name="Albersmeier A."/>
            <person name="Kalinowski J."/>
            <person name="Ruckert C."/>
        </authorList>
    </citation>
    <scope>NUCLEOTIDE SEQUENCE</scope>
    <source>
        <strain evidence="2">JCM 4346</strain>
    </source>
</reference>
<feature type="domain" description="UspA" evidence="1">
    <location>
        <begin position="43"/>
        <end position="90"/>
    </location>
</feature>